<dbReference type="KEGG" id="pfuw:KF707C_24580"/>
<feature type="transmembrane region" description="Helical" evidence="1">
    <location>
        <begin position="27"/>
        <end position="46"/>
    </location>
</feature>
<keyword evidence="1" id="KW-1133">Transmembrane helix</keyword>
<accession>A0AAD1BYR5</accession>
<dbReference type="AlphaFoldDB" id="A0AAD1BYR5"/>
<feature type="transmembrane region" description="Helical" evidence="1">
    <location>
        <begin position="52"/>
        <end position="73"/>
    </location>
</feature>
<gene>
    <name evidence="2" type="ORF">KF707C_24580</name>
</gene>
<sequence length="77" mass="8329">MNNAHAPHPGRRARPSPLPAWAQSAQWFGLSLLLVAIGLGVFTPLASESTGAWLIGAFVLFGLLTLLFERLILALHR</sequence>
<keyword evidence="1" id="KW-0472">Membrane</keyword>
<proteinExistence type="predicted"/>
<evidence type="ECO:0000313" key="2">
    <source>
        <dbReference type="EMBL" id="BAU74146.1"/>
    </source>
</evidence>
<dbReference type="EMBL" id="AP014862">
    <property type="protein sequence ID" value="BAU74146.1"/>
    <property type="molecule type" value="Genomic_DNA"/>
</dbReference>
<evidence type="ECO:0000256" key="1">
    <source>
        <dbReference type="SAM" id="Phobius"/>
    </source>
</evidence>
<evidence type="ECO:0000313" key="3">
    <source>
        <dbReference type="Proteomes" id="UP000218554"/>
    </source>
</evidence>
<keyword evidence="3" id="KW-1185">Reference proteome</keyword>
<reference evidence="3" key="1">
    <citation type="submission" date="2015-05" db="EMBL/GenBank/DDBJ databases">
        <title>Draft genome sequencing of a biphenyl-degrading bacterium, Pseudomonas balearica KF707 (=NBRC110670).</title>
        <authorList>
            <person name="Kimura N."/>
            <person name="Hirose J."/>
            <person name="Watanabe T."/>
            <person name="Suenaga H."/>
            <person name="Fujihara H."/>
            <person name="Noguchi M."/>
            <person name="Hashimoto M."/>
            <person name="Shimodaira J."/>
            <person name="Tsuchikane K."/>
            <person name="Hosoyama A."/>
            <person name="Yamazoe A."/>
            <person name="Fujita N."/>
            <person name="Furukawa K."/>
        </authorList>
    </citation>
    <scope>NUCLEOTIDE SEQUENCE [LARGE SCALE GENOMIC DNA]</scope>
    <source>
        <strain evidence="3">DSM 10086 / NBRC 110670 / KF707</strain>
    </source>
</reference>
<dbReference type="RefSeq" id="WP_003453977.1">
    <property type="nucleotide sequence ID" value="NZ_AJMR01000191.1"/>
</dbReference>
<reference evidence="2 3" key="2">
    <citation type="journal article" date="2017" name="Int. J. Syst. Evol. Microbiol.">
        <title>Pseudomonas furukawaii sp. nov., a polychlorinated biphenyl-degrading bacterium isolated from biphenyl-contaminated soil in Japan.</title>
        <authorList>
            <person name="Kimura N."/>
            <person name="Watanabe T."/>
            <person name="Suenaga H."/>
            <person name="Fujihara H."/>
            <person name="Futagami T."/>
            <person name="Goto M."/>
            <person name="Hanada S."/>
            <person name="Hirose J."/>
        </authorList>
    </citation>
    <scope>NUCLEOTIDE SEQUENCE [LARGE SCALE GENOMIC DNA]</scope>
    <source>
        <strain evidence="3">DSM 10086 / NBRC 110670 / KF707</strain>
    </source>
</reference>
<dbReference type="Proteomes" id="UP000218554">
    <property type="component" value="Chromosome"/>
</dbReference>
<keyword evidence="1" id="KW-0812">Transmembrane</keyword>
<protein>
    <submittedName>
        <fullName evidence="2">Uncharacterized protein</fullName>
    </submittedName>
</protein>
<name>A0AAD1BYR5_METFU</name>
<organism evidence="2 3">
    <name type="scientific">Metapseudomonas furukawaii</name>
    <name type="common">Pseudomonas furukawaii</name>
    <dbReference type="NCBI Taxonomy" id="1149133"/>
    <lineage>
        <taxon>Bacteria</taxon>
        <taxon>Pseudomonadati</taxon>
        <taxon>Pseudomonadota</taxon>
        <taxon>Gammaproteobacteria</taxon>
        <taxon>Pseudomonadales</taxon>
        <taxon>Pseudomonadaceae</taxon>
        <taxon>Metapseudomonas</taxon>
    </lineage>
</organism>